<name>A0A1D1VZP6_RAMVA</name>
<comment type="caution">
    <text evidence="5">The sequence shown here is derived from an EMBL/GenBank/DDBJ whole genome shotgun (WGS) entry which is preliminary data.</text>
</comment>
<evidence type="ECO:0008006" key="7">
    <source>
        <dbReference type="Google" id="ProtNLM"/>
    </source>
</evidence>
<dbReference type="Gene3D" id="1.20.5.520">
    <property type="entry name" value="Single helix bin"/>
    <property type="match status" value="4"/>
</dbReference>
<accession>A0A1D1VZP6</accession>
<dbReference type="GO" id="GO:0005829">
    <property type="term" value="C:cytosol"/>
    <property type="evidence" value="ECO:0007669"/>
    <property type="project" value="TreeGrafter"/>
</dbReference>
<dbReference type="AlphaFoldDB" id="A0A1D1VZP6"/>
<dbReference type="PANTHER" id="PTHR20940">
    <property type="entry name" value="TETRA THYMOSIN"/>
    <property type="match status" value="1"/>
</dbReference>
<evidence type="ECO:0000256" key="1">
    <source>
        <dbReference type="ARBA" id="ARBA00004245"/>
    </source>
</evidence>
<dbReference type="PANTHER" id="PTHR20940:SF1">
    <property type="entry name" value="CIBOULOT, ISOFORM A"/>
    <property type="match status" value="1"/>
</dbReference>
<protein>
    <recommendedName>
        <fullName evidence="7">Thymosin beta</fullName>
    </recommendedName>
</protein>
<dbReference type="Proteomes" id="UP000186922">
    <property type="component" value="Unassembled WGS sequence"/>
</dbReference>
<dbReference type="InterPro" id="IPR001152">
    <property type="entry name" value="Beta-thymosin"/>
</dbReference>
<evidence type="ECO:0000256" key="3">
    <source>
        <dbReference type="ARBA" id="ARBA00022490"/>
    </source>
</evidence>
<comment type="subcellular location">
    <subcellularLocation>
        <location evidence="1">Cytoplasm</location>
        <location evidence="1">Cytoskeleton</location>
    </subcellularLocation>
</comment>
<evidence type="ECO:0000256" key="2">
    <source>
        <dbReference type="ARBA" id="ARBA00009511"/>
    </source>
</evidence>
<evidence type="ECO:0000256" key="4">
    <source>
        <dbReference type="ARBA" id="ARBA00023212"/>
    </source>
</evidence>
<evidence type="ECO:0000313" key="5">
    <source>
        <dbReference type="EMBL" id="GAV05863.1"/>
    </source>
</evidence>
<dbReference type="GO" id="GO:0005856">
    <property type="term" value="C:cytoskeleton"/>
    <property type="evidence" value="ECO:0007669"/>
    <property type="project" value="UniProtKB-SubCell"/>
</dbReference>
<dbReference type="EMBL" id="BDGG01000012">
    <property type="protein sequence ID" value="GAV05863.1"/>
    <property type="molecule type" value="Genomic_DNA"/>
</dbReference>
<dbReference type="Pfam" id="PF01290">
    <property type="entry name" value="Thymosin"/>
    <property type="match status" value="2"/>
</dbReference>
<proteinExistence type="inferred from homology"/>
<keyword evidence="4" id="KW-0206">Cytoskeleton</keyword>
<dbReference type="GO" id="GO:0007015">
    <property type="term" value="P:actin filament organization"/>
    <property type="evidence" value="ECO:0007669"/>
    <property type="project" value="InterPro"/>
</dbReference>
<organism evidence="5 6">
    <name type="scientific">Ramazzottius varieornatus</name>
    <name type="common">Water bear</name>
    <name type="synonym">Tardigrade</name>
    <dbReference type="NCBI Taxonomy" id="947166"/>
    <lineage>
        <taxon>Eukaryota</taxon>
        <taxon>Metazoa</taxon>
        <taxon>Ecdysozoa</taxon>
        <taxon>Tardigrada</taxon>
        <taxon>Eutardigrada</taxon>
        <taxon>Parachela</taxon>
        <taxon>Hypsibioidea</taxon>
        <taxon>Ramazzottiidae</taxon>
        <taxon>Ramazzottius</taxon>
    </lineage>
</organism>
<comment type="similarity">
    <text evidence="2">Belongs to the thymosin beta family.</text>
</comment>
<gene>
    <name evidence="5" type="primary">RvY_15927-1</name>
    <name evidence="5" type="synonym">RvY_15927.1</name>
    <name evidence="5" type="ORF">RvY_15927</name>
</gene>
<keyword evidence="6" id="KW-1185">Reference proteome</keyword>
<dbReference type="SMART" id="SM00152">
    <property type="entry name" value="THY"/>
    <property type="match status" value="4"/>
</dbReference>
<dbReference type="InterPro" id="IPR038386">
    <property type="entry name" value="Beta-thymosin_sf"/>
</dbReference>
<sequence length="245" mass="27862">MISLLIEPRIPDQFYLCTVISFRFLRSSCSILPKRSIMSGHVNKEVLKGEINKVTLRPTEPVVKGVLPTKEDLQSERAHHSLIQGIEKFDKNKLEHAETKEPRLPNAIDIEVERHANMPSPNLNDVPKVGPDFKNELNQIKLHHTETQVKVRLPSESDLIEEKKHHDLISGIEGFNKKQLNHQEVQEASALPSAEDLKTERVHHDVIQGVENFDKKALNHANPTEKIVLPTAADIQREREGLHSK</sequence>
<dbReference type="STRING" id="947166.A0A1D1VZP6"/>
<reference evidence="5 6" key="1">
    <citation type="journal article" date="2016" name="Nat. Commun.">
        <title>Extremotolerant tardigrade genome and improved radiotolerance of human cultured cells by tardigrade-unique protein.</title>
        <authorList>
            <person name="Hashimoto T."/>
            <person name="Horikawa D.D."/>
            <person name="Saito Y."/>
            <person name="Kuwahara H."/>
            <person name="Kozuka-Hata H."/>
            <person name="Shin-I T."/>
            <person name="Minakuchi Y."/>
            <person name="Ohishi K."/>
            <person name="Motoyama A."/>
            <person name="Aizu T."/>
            <person name="Enomoto A."/>
            <person name="Kondo K."/>
            <person name="Tanaka S."/>
            <person name="Hara Y."/>
            <person name="Koshikawa S."/>
            <person name="Sagara H."/>
            <person name="Miura T."/>
            <person name="Yokobori S."/>
            <person name="Miyagawa K."/>
            <person name="Suzuki Y."/>
            <person name="Kubo T."/>
            <person name="Oyama M."/>
            <person name="Kohara Y."/>
            <person name="Fujiyama A."/>
            <person name="Arakawa K."/>
            <person name="Katayama T."/>
            <person name="Toyoda A."/>
            <person name="Kunieda T."/>
        </authorList>
    </citation>
    <scope>NUCLEOTIDE SEQUENCE [LARGE SCALE GENOMIC DNA]</scope>
    <source>
        <strain evidence="5 6">YOKOZUNA-1</strain>
    </source>
</reference>
<dbReference type="GO" id="GO:0003785">
    <property type="term" value="F:actin monomer binding"/>
    <property type="evidence" value="ECO:0007669"/>
    <property type="project" value="InterPro"/>
</dbReference>
<keyword evidence="3" id="KW-0963">Cytoplasm</keyword>
<dbReference type="OrthoDB" id="2151618at2759"/>
<evidence type="ECO:0000313" key="6">
    <source>
        <dbReference type="Proteomes" id="UP000186922"/>
    </source>
</evidence>